<organism evidence="1 2">
    <name type="scientific">Gordonibacter urolithinfaciens</name>
    <dbReference type="NCBI Taxonomy" id="1335613"/>
    <lineage>
        <taxon>Bacteria</taxon>
        <taxon>Bacillati</taxon>
        <taxon>Actinomycetota</taxon>
        <taxon>Coriobacteriia</taxon>
        <taxon>Eggerthellales</taxon>
        <taxon>Eggerthellaceae</taxon>
        <taxon>Gordonibacter</taxon>
    </lineage>
</organism>
<keyword evidence="2" id="KW-1185">Reference proteome</keyword>
<reference evidence="1 2" key="1">
    <citation type="submission" date="2019-11" db="EMBL/GenBank/DDBJ databases">
        <title>Whole genome shotgun sequencing (WGS) data from Adlercreutzia equolifaciens ResAG-91, Eggerthella lenta MRI-F36, MRI-F37, MRI-F40, ResAG-49, ResAG-88, ResAG-121, ResAG-145, and Gordonibacter sp. ResAG-5, ResAG-26, ResAG-43, ResAG-50, ResAG-59.</title>
        <authorList>
            <person name="Stoll D.A."/>
            <person name="Danylec N."/>
            <person name="Franz C.M.A.P."/>
            <person name="Huch M."/>
        </authorList>
    </citation>
    <scope>NUCLEOTIDE SEQUENCE [LARGE SCALE GENOMIC DNA]</scope>
    <source>
        <strain evidence="1 2">ResAG-59</strain>
    </source>
</reference>
<comment type="caution">
    <text evidence="1">The sequence shown here is derived from an EMBL/GenBank/DDBJ whole genome shotgun (WGS) entry which is preliminary data.</text>
</comment>
<dbReference type="EMBL" id="WPOC01000008">
    <property type="protein sequence ID" value="MVN15015.1"/>
    <property type="molecule type" value="Genomic_DNA"/>
</dbReference>
<protein>
    <submittedName>
        <fullName evidence="1">DUF4256 family protein</fullName>
    </submittedName>
</protein>
<evidence type="ECO:0000313" key="1">
    <source>
        <dbReference type="EMBL" id="MVN15015.1"/>
    </source>
</evidence>
<accession>A0A6N8IGR1</accession>
<dbReference type="AlphaFoldDB" id="A0A6N8IGR1"/>
<dbReference type="InterPro" id="IPR025352">
    <property type="entry name" value="DUF4256"/>
</dbReference>
<dbReference type="Proteomes" id="UP000468327">
    <property type="component" value="Unassembled WGS sequence"/>
</dbReference>
<sequence length="220" mass="24487">MGAWFCGPATFWGLRQGVSYHAGQQTNAAVGVAMVHRDGRGAEERGEIMQVLESRFAQHPERHPDIDWDDVLARLETLPGKLRVLQGMENTGGEPDVVDVDERTGGLVFFDCSPESPIGRRNLRFDDAALAARKRNKPRGSAMGEAERLGIELLTEGQYALLQSRGEFDQKTSSWLATPEDVRQRGGALFGDRRFGRTFVYHNGAESYYAVRGFRGRLCV</sequence>
<proteinExistence type="predicted"/>
<dbReference type="Pfam" id="PF14066">
    <property type="entry name" value="DUF4256"/>
    <property type="match status" value="1"/>
</dbReference>
<gene>
    <name evidence="1" type="ORF">GO738_06550</name>
</gene>
<evidence type="ECO:0000313" key="2">
    <source>
        <dbReference type="Proteomes" id="UP000468327"/>
    </source>
</evidence>
<name>A0A6N8IGR1_9ACTN</name>